<organism evidence="1 2">
    <name type="scientific">Rhodopirellula maiorica SM1</name>
    <dbReference type="NCBI Taxonomy" id="1265738"/>
    <lineage>
        <taxon>Bacteria</taxon>
        <taxon>Pseudomonadati</taxon>
        <taxon>Planctomycetota</taxon>
        <taxon>Planctomycetia</taxon>
        <taxon>Pirellulales</taxon>
        <taxon>Pirellulaceae</taxon>
        <taxon>Novipirellula</taxon>
    </lineage>
</organism>
<keyword evidence="2" id="KW-1185">Reference proteome</keyword>
<reference evidence="1 2" key="1">
    <citation type="journal article" date="2013" name="Mar. Genomics">
        <title>Expression of sulfatases in Rhodopirellula baltica and the diversity of sulfatases in the genus Rhodopirellula.</title>
        <authorList>
            <person name="Wegner C.E."/>
            <person name="Richter-Heitmann T."/>
            <person name="Klindworth A."/>
            <person name="Klockow C."/>
            <person name="Richter M."/>
            <person name="Achstetter T."/>
            <person name="Glockner F.O."/>
            <person name="Harder J."/>
        </authorList>
    </citation>
    <scope>NUCLEOTIDE SEQUENCE [LARGE SCALE GENOMIC DNA]</scope>
    <source>
        <strain evidence="1 2">SM1</strain>
    </source>
</reference>
<accession>M5RSN6</accession>
<dbReference type="AlphaFoldDB" id="M5RSN6"/>
<dbReference type="OrthoDB" id="7053243at2"/>
<evidence type="ECO:0000313" key="2">
    <source>
        <dbReference type="Proteomes" id="UP000011991"/>
    </source>
</evidence>
<dbReference type="EMBL" id="ANOG01000113">
    <property type="protein sequence ID" value="EMI22348.1"/>
    <property type="molecule type" value="Genomic_DNA"/>
</dbReference>
<dbReference type="Proteomes" id="UP000011991">
    <property type="component" value="Unassembled WGS sequence"/>
</dbReference>
<evidence type="ECO:0000313" key="1">
    <source>
        <dbReference type="EMBL" id="EMI22348.1"/>
    </source>
</evidence>
<comment type="caution">
    <text evidence="1">The sequence shown here is derived from an EMBL/GenBank/DDBJ whole genome shotgun (WGS) entry which is preliminary data.</text>
</comment>
<sequence length="981" mass="110590">MCSGLQCKPLDSFDWQTAHLPLLVCAVEVGYNYEGNGTDFWPSLSTTLGHDFGVDDRNRLSKWFAKASENYGGVTPGTSDWEQAFCHIAWPITHAVAAKDIRRPFADCLRRFRRDVTNEALKDETIVADLAKISTPVGSRRFRTWMDRPAVVAGIVRDLLGGKPLDDAGLFSKSFRDRLIEDLRNEPEIRRAVRQVETGRKTKPRNLGEKNETKNAVEVRCGEFFLRQDENGGIEFCGEMPELPKSVQRSIKPIRGRWKVRPWGFAGASPLPSDCLRSTRGYFRVSFSYVARANGETPFFTGTEDVSVDQDAKRWLESVRFPAAEMLAFPPMDPSDDTSHCFGSRTPHRGKIWVLARRGDVQSRRSEEDESYFRHIGTVDGGEILEFEADNAEVRQWLGWPPASVASEKAGPSFVWLRPSPISIDHKNQPVYTTDDELGVSVAGDQQVQLVLRKGAKEVASEMVSSVAMLSIDTKGTYELVVRQGDTEFDSFPFVIVDDKGDGFIEPDPETPWHAVLSHVDAGEIELSRKDLFNHRLNLDINGDRGIENLVAKLTLSPGEAVVAIQLARIPTRLPANHKVWDELVEQLPTSVLKSPCDLTLSVEIEGLSHDAWLLEADLQKLWWEDDEDGLPIAVSDSGPLEVRRHCVIKGVCIDEPTEGDPFLSVAIDGDGNELHFDAQVGVVGDSRLRREFLTPKRFLRQMDDIGDNAGLRSIAQRYLQLASATSSSITAEVNRIGATQTLRDWILNCVCGPNWIHKQREMSEIESANPVEIWWECQQNLVSLILPELDGDDERMLPDRLGEEQLDKFSKALPRLWWELHQSTFEVNETEPINNALQELTGDTDLYVDEDYLPKSLMQASEILCGGDLAELLIPSSSGDVLLKWPMQDTTISELASELSQWSRDELERGRGRQTWSMDELQDYLNLLLYPERLRKRPWESMLEKLLQDRPVARGGAFVAWRVQQHSRLTATSKEKRGKV</sequence>
<dbReference type="PATRIC" id="fig|1265738.3.peg.723"/>
<name>M5RSN6_9BACT</name>
<gene>
    <name evidence="1" type="ORF">RMSM_00725</name>
</gene>
<protein>
    <submittedName>
        <fullName evidence="1">Uncharacterized protein</fullName>
    </submittedName>
</protein>
<proteinExistence type="predicted"/>
<dbReference type="RefSeq" id="WP_008691536.1">
    <property type="nucleotide sequence ID" value="NZ_ANOG01000113.1"/>
</dbReference>